<gene>
    <name evidence="1" type="ORF">A3J43_01740</name>
</gene>
<sequence>MRAHGRVGQAHARGGVSARAGVRVAAGRGRGGNSFSPTPFPSRPARSGFGFLEFQKFSWKKVRAAFKIRCQSVQRGFLEEFSCPAKRDWRAGKFEFSFRSAKIGQGFCQSQPMRLWKRVGFQLQKQLTKLSFVIQIFHRRVAARQSKFFLIPRLYEILSLRT</sequence>
<organism evidence="1 2">
    <name type="scientific">Candidatus Uhrbacteria bacterium RIFCSPHIGHO2_12_FULL_54_23</name>
    <dbReference type="NCBI Taxonomy" id="1802397"/>
    <lineage>
        <taxon>Bacteria</taxon>
        <taxon>Candidatus Uhriibacteriota</taxon>
    </lineage>
</organism>
<evidence type="ECO:0000313" key="2">
    <source>
        <dbReference type="Proteomes" id="UP000176604"/>
    </source>
</evidence>
<comment type="caution">
    <text evidence="1">The sequence shown here is derived from an EMBL/GenBank/DDBJ whole genome shotgun (WGS) entry which is preliminary data.</text>
</comment>
<reference evidence="1 2" key="1">
    <citation type="journal article" date="2016" name="Nat. Commun.">
        <title>Thousands of microbial genomes shed light on interconnected biogeochemical processes in an aquifer system.</title>
        <authorList>
            <person name="Anantharaman K."/>
            <person name="Brown C.T."/>
            <person name="Hug L.A."/>
            <person name="Sharon I."/>
            <person name="Castelle C.J."/>
            <person name="Probst A.J."/>
            <person name="Thomas B.C."/>
            <person name="Singh A."/>
            <person name="Wilkins M.J."/>
            <person name="Karaoz U."/>
            <person name="Brodie E.L."/>
            <person name="Williams K.H."/>
            <person name="Hubbard S.S."/>
            <person name="Banfield J.F."/>
        </authorList>
    </citation>
    <scope>NUCLEOTIDE SEQUENCE [LARGE SCALE GENOMIC DNA]</scope>
</reference>
<dbReference type="AlphaFoldDB" id="A0A1F7UIN1"/>
<dbReference type="Proteomes" id="UP000176604">
    <property type="component" value="Unassembled WGS sequence"/>
</dbReference>
<protein>
    <submittedName>
        <fullName evidence="1">Uncharacterized protein</fullName>
    </submittedName>
</protein>
<evidence type="ECO:0000313" key="1">
    <source>
        <dbReference type="EMBL" id="OGL78156.1"/>
    </source>
</evidence>
<dbReference type="EMBL" id="MGEF01000038">
    <property type="protein sequence ID" value="OGL78156.1"/>
    <property type="molecule type" value="Genomic_DNA"/>
</dbReference>
<name>A0A1F7UIN1_9BACT</name>
<accession>A0A1F7UIN1</accession>
<proteinExistence type="predicted"/>